<dbReference type="Pfam" id="PF03109">
    <property type="entry name" value="ABC1"/>
    <property type="match status" value="1"/>
</dbReference>
<dbReference type="SUPFAM" id="SSF56112">
    <property type="entry name" value="Protein kinase-like (PK-like)"/>
    <property type="match status" value="1"/>
</dbReference>
<dbReference type="PANTHER" id="PTHR43173:SF22">
    <property type="entry name" value="OS07G0227800 PROTEIN"/>
    <property type="match status" value="1"/>
</dbReference>
<keyword evidence="3" id="KW-1185">Reference proteome</keyword>
<dbReference type="InterPro" id="IPR051130">
    <property type="entry name" value="Mito_struct-func_regulator"/>
</dbReference>
<dbReference type="PANTHER" id="PTHR43173">
    <property type="entry name" value="ABC1 FAMILY PROTEIN"/>
    <property type="match status" value="1"/>
</dbReference>
<protein>
    <recommendedName>
        <fullName evidence="1">Protein kinase domain-containing protein</fullName>
    </recommendedName>
</protein>
<dbReference type="GO" id="GO:0005886">
    <property type="term" value="C:plasma membrane"/>
    <property type="evidence" value="ECO:0007669"/>
    <property type="project" value="TreeGrafter"/>
</dbReference>
<dbReference type="AlphaFoldDB" id="A0AAV1IJH0"/>
<sequence length="515" mass="57227">MHRAFVQHPVLLSPSLGSRRLSRSLVLQIASRAASTSNPAYSTPLSEQRARDREASARRAALQEIVSELTRTITRNGQRGVQRTFQALQAAVSISTEYVTNFQQGIQDPPQVVLRKLFERLGATYIKLGQFIASSPTLFPEEYVLEFEKCLDRTEPVPWHVIKRTVQAELGRPIEEVFLSVDPIPLASASVAQVHCAVLRDSRKEVVIKVLKPGVEDTLATDLDFLYLASRVFEFINPELSRISLAAIVGDIRSSMLEEVDFRKEAAHIGDFEQYLESTGASEYATCPFVYKAFSSRRMLVMERLRGVPLTDLAAIRTVTDVDPESVLVNALNTWFGSVLACQTFHADMHAGNLLVLQDQEGRPSGRVGFIDFGIVGRVTPVTWTALDALLTATATRDFETMARALATVGATDTDVDVKAFASDLERLYTGMSSLDSQVILTRSRQGGAMTAALGLDDAQINRLLLQIVQIGNDHGIRFPRELGMLLKQLLYFDRYTRILAPELSVLDDERIQLR</sequence>
<name>A0AAV1IJH0_9CHLO</name>
<dbReference type="EMBL" id="CAUYUE010000017">
    <property type="protein sequence ID" value="CAK0787418.1"/>
    <property type="molecule type" value="Genomic_DNA"/>
</dbReference>
<reference evidence="2 3" key="1">
    <citation type="submission" date="2023-10" db="EMBL/GenBank/DDBJ databases">
        <authorList>
            <person name="Maclean D."/>
            <person name="Macfadyen A."/>
        </authorList>
    </citation>
    <scope>NUCLEOTIDE SEQUENCE [LARGE SCALE GENOMIC DNA]</scope>
</reference>
<dbReference type="GO" id="GO:0004672">
    <property type="term" value="F:protein kinase activity"/>
    <property type="evidence" value="ECO:0007669"/>
    <property type="project" value="InterPro"/>
</dbReference>
<comment type="caution">
    <text evidence="2">The sequence shown here is derived from an EMBL/GenBank/DDBJ whole genome shotgun (WGS) entry which is preliminary data.</text>
</comment>
<dbReference type="PROSITE" id="PS50011">
    <property type="entry name" value="PROTEIN_KINASE_DOM"/>
    <property type="match status" value="1"/>
</dbReference>
<gene>
    <name evidence="2" type="ORF">CVIRNUC_010638</name>
</gene>
<dbReference type="InterPro" id="IPR011009">
    <property type="entry name" value="Kinase-like_dom_sf"/>
</dbReference>
<dbReference type="CDD" id="cd05121">
    <property type="entry name" value="ABC1_ADCK3-like"/>
    <property type="match status" value="1"/>
</dbReference>
<organism evidence="2 3">
    <name type="scientific">Coccomyxa viridis</name>
    <dbReference type="NCBI Taxonomy" id="1274662"/>
    <lineage>
        <taxon>Eukaryota</taxon>
        <taxon>Viridiplantae</taxon>
        <taxon>Chlorophyta</taxon>
        <taxon>core chlorophytes</taxon>
        <taxon>Trebouxiophyceae</taxon>
        <taxon>Trebouxiophyceae incertae sedis</taxon>
        <taxon>Coccomyxaceae</taxon>
        <taxon>Coccomyxa</taxon>
    </lineage>
</organism>
<dbReference type="Proteomes" id="UP001314263">
    <property type="component" value="Unassembled WGS sequence"/>
</dbReference>
<evidence type="ECO:0000313" key="2">
    <source>
        <dbReference type="EMBL" id="CAK0787418.1"/>
    </source>
</evidence>
<dbReference type="GO" id="GO:0010287">
    <property type="term" value="C:plastoglobule"/>
    <property type="evidence" value="ECO:0007669"/>
    <property type="project" value="TreeGrafter"/>
</dbReference>
<feature type="domain" description="Protein kinase" evidence="1">
    <location>
        <begin position="180"/>
        <end position="512"/>
    </location>
</feature>
<dbReference type="InterPro" id="IPR000719">
    <property type="entry name" value="Prot_kinase_dom"/>
</dbReference>
<dbReference type="InterPro" id="IPR004147">
    <property type="entry name" value="ABC1_dom"/>
</dbReference>
<evidence type="ECO:0000259" key="1">
    <source>
        <dbReference type="PROSITE" id="PS50011"/>
    </source>
</evidence>
<accession>A0AAV1IJH0</accession>
<proteinExistence type="predicted"/>
<dbReference type="GO" id="GO:0005524">
    <property type="term" value="F:ATP binding"/>
    <property type="evidence" value="ECO:0007669"/>
    <property type="project" value="InterPro"/>
</dbReference>
<evidence type="ECO:0000313" key="3">
    <source>
        <dbReference type="Proteomes" id="UP001314263"/>
    </source>
</evidence>